<dbReference type="RefSeq" id="WP_127785229.1">
    <property type="nucleotide sequence ID" value="NZ_SACL01000001.1"/>
</dbReference>
<evidence type="ECO:0000256" key="2">
    <source>
        <dbReference type="SAM" id="SignalP"/>
    </source>
</evidence>
<gene>
    <name evidence="3" type="ORF">EOD42_01205</name>
</gene>
<feature type="signal peptide" evidence="2">
    <location>
        <begin position="1"/>
        <end position="19"/>
    </location>
</feature>
<reference evidence="3 4" key="1">
    <citation type="submission" date="2019-01" db="EMBL/GenBank/DDBJ databases">
        <authorList>
            <person name="Chen W.-M."/>
        </authorList>
    </citation>
    <scope>NUCLEOTIDE SEQUENCE [LARGE SCALE GENOMIC DNA]</scope>
    <source>
        <strain evidence="3 4">CCP-6</strain>
    </source>
</reference>
<feature type="chain" id="PRO_5019298952" description="DUF4412 domain-containing protein" evidence="2">
    <location>
        <begin position="20"/>
        <end position="223"/>
    </location>
</feature>
<name>A0A437MM69_9PROT</name>
<sequence length="223" mass="23960">MRKAALILPLMMAAAPAMAQDRPASMFPTRDVTITYRINSDGPVSQTTMAFQSSTRSMRMDMGQQGYLVADQRAGSGFMVMPQQRMIMDMPTSQNPAARIGRESATARFTREGSDRVANTPCTNWRIEDQGQSARACISNDGLTLRVANTQGQVIMEATQVDYAAIDASRFARPQGFQTMQLPPGMAEMMARQGAQGGAPGGAPGGQPFPQRGTALPPPGVTR</sequence>
<dbReference type="AlphaFoldDB" id="A0A437MM69"/>
<dbReference type="EMBL" id="SACL01000001">
    <property type="protein sequence ID" value="RVT98758.1"/>
    <property type="molecule type" value="Genomic_DNA"/>
</dbReference>
<keyword evidence="2" id="KW-0732">Signal</keyword>
<evidence type="ECO:0000256" key="1">
    <source>
        <dbReference type="SAM" id="MobiDB-lite"/>
    </source>
</evidence>
<organism evidence="3 4">
    <name type="scientific">Rhodovarius crocodyli</name>
    <dbReference type="NCBI Taxonomy" id="1979269"/>
    <lineage>
        <taxon>Bacteria</taxon>
        <taxon>Pseudomonadati</taxon>
        <taxon>Pseudomonadota</taxon>
        <taxon>Alphaproteobacteria</taxon>
        <taxon>Acetobacterales</taxon>
        <taxon>Roseomonadaceae</taxon>
        <taxon>Rhodovarius</taxon>
    </lineage>
</organism>
<proteinExistence type="predicted"/>
<feature type="region of interest" description="Disordered" evidence="1">
    <location>
        <begin position="191"/>
        <end position="223"/>
    </location>
</feature>
<dbReference type="OrthoDB" id="7268862at2"/>
<evidence type="ECO:0008006" key="5">
    <source>
        <dbReference type="Google" id="ProtNLM"/>
    </source>
</evidence>
<protein>
    <recommendedName>
        <fullName evidence="5">DUF4412 domain-containing protein</fullName>
    </recommendedName>
</protein>
<dbReference type="Proteomes" id="UP000282957">
    <property type="component" value="Unassembled WGS sequence"/>
</dbReference>
<evidence type="ECO:0000313" key="3">
    <source>
        <dbReference type="EMBL" id="RVT98758.1"/>
    </source>
</evidence>
<evidence type="ECO:0000313" key="4">
    <source>
        <dbReference type="Proteomes" id="UP000282957"/>
    </source>
</evidence>
<comment type="caution">
    <text evidence="3">The sequence shown here is derived from an EMBL/GenBank/DDBJ whole genome shotgun (WGS) entry which is preliminary data.</text>
</comment>
<feature type="compositionally biased region" description="Gly residues" evidence="1">
    <location>
        <begin position="195"/>
        <end position="205"/>
    </location>
</feature>
<accession>A0A437MM69</accession>
<keyword evidence="4" id="KW-1185">Reference proteome</keyword>